<keyword evidence="1" id="KW-0732">Signal</keyword>
<evidence type="ECO:0000313" key="3">
    <source>
        <dbReference type="Proteomes" id="UP000188929"/>
    </source>
</evidence>
<proteinExistence type="predicted"/>
<comment type="caution">
    <text evidence="2">The sequence shown here is derived from an EMBL/GenBank/DDBJ whole genome shotgun (WGS) entry which is preliminary data.</text>
</comment>
<reference evidence="3" key="1">
    <citation type="submission" date="2016-10" db="EMBL/GenBank/DDBJ databases">
        <title>Frankia sp. NRRL B-16386 Genome sequencing.</title>
        <authorList>
            <person name="Ghodhbane-Gtari F."/>
            <person name="Swanson E."/>
            <person name="Gueddou A."/>
            <person name="Hezbri K."/>
            <person name="Ktari K."/>
            <person name="Nouioui I."/>
            <person name="Morris K."/>
            <person name="Simpson S."/>
            <person name="Abebe-Akele F."/>
            <person name="Thomas K."/>
            <person name="Gtari M."/>
            <person name="Tisa L.S."/>
        </authorList>
    </citation>
    <scope>NUCLEOTIDE SEQUENCE [LARGE SCALE GENOMIC DNA]</scope>
    <source>
        <strain evidence="3">NRRL B-16386</strain>
    </source>
</reference>
<evidence type="ECO:0008006" key="4">
    <source>
        <dbReference type="Google" id="ProtNLM"/>
    </source>
</evidence>
<evidence type="ECO:0000313" key="2">
    <source>
        <dbReference type="EMBL" id="ONH24086.1"/>
    </source>
</evidence>
<gene>
    <name evidence="2" type="ORF">BL253_31255</name>
</gene>
<feature type="signal peptide" evidence="1">
    <location>
        <begin position="1"/>
        <end position="34"/>
    </location>
</feature>
<dbReference type="AlphaFoldDB" id="A0A1V2I490"/>
<feature type="chain" id="PRO_5012911650" description="Lipoprotein" evidence="1">
    <location>
        <begin position="35"/>
        <end position="207"/>
    </location>
</feature>
<organism evidence="2 3">
    <name type="scientific">Pseudofrankia asymbiotica</name>
    <dbReference type="NCBI Taxonomy" id="1834516"/>
    <lineage>
        <taxon>Bacteria</taxon>
        <taxon>Bacillati</taxon>
        <taxon>Actinomycetota</taxon>
        <taxon>Actinomycetes</taxon>
        <taxon>Frankiales</taxon>
        <taxon>Frankiaceae</taxon>
        <taxon>Pseudofrankia</taxon>
    </lineage>
</organism>
<name>A0A1V2I490_9ACTN</name>
<protein>
    <recommendedName>
        <fullName evidence="4">Lipoprotein</fullName>
    </recommendedName>
</protein>
<dbReference type="OrthoDB" id="9921526at2"/>
<evidence type="ECO:0000256" key="1">
    <source>
        <dbReference type="SAM" id="SignalP"/>
    </source>
</evidence>
<dbReference type="EMBL" id="MOMC01000075">
    <property type="protein sequence ID" value="ONH24086.1"/>
    <property type="molecule type" value="Genomic_DNA"/>
</dbReference>
<sequence>MNRLLAPLARRTGTALAASALALGLATAACSSEAASTSDAATPAVAASDAPKIDTAAAAAATATPKPVEQAVPGAAGGAAFAGGGSTSCNNGYAGVWIANDSSAFLQSVTLSFTNCKRLDSGSVRIVSNPWLGLGKGYSDWGTTKKITWGYVGTSASVTYYFQNLTETIHIYPIGKNGSGISTNGYETYASGGGRYLAQETYHRYGS</sequence>
<accession>A0A1V2I490</accession>
<dbReference type="Proteomes" id="UP000188929">
    <property type="component" value="Unassembled WGS sequence"/>
</dbReference>
<keyword evidence="3" id="KW-1185">Reference proteome</keyword>
<dbReference type="RefSeq" id="WP_076820994.1">
    <property type="nucleotide sequence ID" value="NZ_MOMC01000075.1"/>
</dbReference>
<dbReference type="PROSITE" id="PS51257">
    <property type="entry name" value="PROKAR_LIPOPROTEIN"/>
    <property type="match status" value="1"/>
</dbReference>